<dbReference type="AlphaFoldDB" id="W1NF76"/>
<sequence length="62" mass="6901">PTLIIWGEHDQIFPLDLGHRLKRHLGENAKLVVIPSAGHAVNLEKPKAFCKHLKAFLIGPSK</sequence>
<dbReference type="PANTHER" id="PTHR43139:SF59">
    <property type="entry name" value="ALPHA_BETA-HYDROLASES SUPERFAMILY PROTEIN"/>
    <property type="match status" value="1"/>
</dbReference>
<dbReference type="InterPro" id="IPR029058">
    <property type="entry name" value="AB_hydrolase_fold"/>
</dbReference>
<dbReference type="OMA" id="HDILLLW"/>
<dbReference type="Gene3D" id="3.40.50.1820">
    <property type="entry name" value="alpha/beta hydrolase"/>
    <property type="match status" value="1"/>
</dbReference>
<dbReference type="eggNOG" id="KOG1454">
    <property type="taxonomic scope" value="Eukaryota"/>
</dbReference>
<proteinExistence type="predicted"/>
<dbReference type="Proteomes" id="UP000017836">
    <property type="component" value="Unassembled WGS sequence"/>
</dbReference>
<keyword evidence="3" id="KW-1185">Reference proteome</keyword>
<organism evidence="2 3">
    <name type="scientific">Amborella trichopoda</name>
    <dbReference type="NCBI Taxonomy" id="13333"/>
    <lineage>
        <taxon>Eukaryota</taxon>
        <taxon>Viridiplantae</taxon>
        <taxon>Streptophyta</taxon>
        <taxon>Embryophyta</taxon>
        <taxon>Tracheophyta</taxon>
        <taxon>Spermatophyta</taxon>
        <taxon>Magnoliopsida</taxon>
        <taxon>Amborellales</taxon>
        <taxon>Amborellaceae</taxon>
        <taxon>Amborella</taxon>
    </lineage>
</organism>
<accession>W1NF76</accession>
<dbReference type="InterPro" id="IPR000073">
    <property type="entry name" value="AB_hydrolase_1"/>
</dbReference>
<feature type="domain" description="AB hydrolase-1" evidence="1">
    <location>
        <begin position="1"/>
        <end position="46"/>
    </location>
</feature>
<reference evidence="3" key="1">
    <citation type="journal article" date="2013" name="Science">
        <title>The Amborella genome and the evolution of flowering plants.</title>
        <authorList>
            <consortium name="Amborella Genome Project"/>
        </authorList>
    </citation>
    <scope>NUCLEOTIDE SEQUENCE [LARGE SCALE GENOMIC DNA]</scope>
</reference>
<evidence type="ECO:0000313" key="2">
    <source>
        <dbReference type="EMBL" id="ERM93805.1"/>
    </source>
</evidence>
<dbReference type="STRING" id="13333.W1NF76"/>
<name>W1NF76_AMBTC</name>
<gene>
    <name evidence="2" type="ORF">AMTR_s01033p00010870</name>
</gene>
<evidence type="ECO:0000313" key="3">
    <source>
        <dbReference type="Proteomes" id="UP000017836"/>
    </source>
</evidence>
<feature type="non-terminal residue" evidence="2">
    <location>
        <position position="1"/>
    </location>
</feature>
<dbReference type="PANTHER" id="PTHR43139">
    <property type="entry name" value="SI:DKEY-122A22.2"/>
    <property type="match status" value="1"/>
</dbReference>
<feature type="non-terminal residue" evidence="2">
    <location>
        <position position="62"/>
    </location>
</feature>
<dbReference type="InterPro" id="IPR052370">
    <property type="entry name" value="Meta-cleavage_hydrolase"/>
</dbReference>
<dbReference type="HOGENOM" id="CLU_206892_0_0_1"/>
<dbReference type="Gramene" id="ERM93805">
    <property type="protein sequence ID" value="ERM93805"/>
    <property type="gene ID" value="AMTR_s01033p00010870"/>
</dbReference>
<protein>
    <recommendedName>
        <fullName evidence="1">AB hydrolase-1 domain-containing protein</fullName>
    </recommendedName>
</protein>
<dbReference type="SUPFAM" id="SSF53474">
    <property type="entry name" value="alpha/beta-Hydrolases"/>
    <property type="match status" value="1"/>
</dbReference>
<dbReference type="Pfam" id="PF00561">
    <property type="entry name" value="Abhydrolase_1"/>
    <property type="match status" value="1"/>
</dbReference>
<evidence type="ECO:0000259" key="1">
    <source>
        <dbReference type="Pfam" id="PF00561"/>
    </source>
</evidence>
<dbReference type="EMBL" id="KI397562">
    <property type="protein sequence ID" value="ERM93805.1"/>
    <property type="molecule type" value="Genomic_DNA"/>
</dbReference>